<protein>
    <submittedName>
        <fullName evidence="2">Uncharacterized protein</fullName>
    </submittedName>
</protein>
<organism evidence="2 3">
    <name type="scientific">Rhizopus oryzae</name>
    <name type="common">Mucormycosis agent</name>
    <name type="synonym">Rhizopus arrhizus var. delemar</name>
    <dbReference type="NCBI Taxonomy" id="64495"/>
    <lineage>
        <taxon>Eukaryota</taxon>
        <taxon>Fungi</taxon>
        <taxon>Fungi incertae sedis</taxon>
        <taxon>Mucoromycota</taxon>
        <taxon>Mucoromycotina</taxon>
        <taxon>Mucoromycetes</taxon>
        <taxon>Mucorales</taxon>
        <taxon>Mucorineae</taxon>
        <taxon>Rhizopodaceae</taxon>
        <taxon>Rhizopus</taxon>
    </lineage>
</organism>
<evidence type="ECO:0000256" key="1">
    <source>
        <dbReference type="SAM" id="MobiDB-lite"/>
    </source>
</evidence>
<gene>
    <name evidence="2" type="ORF">G6F64_015462</name>
</gene>
<dbReference type="Proteomes" id="UP000716291">
    <property type="component" value="Unassembled WGS sequence"/>
</dbReference>
<dbReference type="AlphaFoldDB" id="A0A9P6WRD2"/>
<feature type="region of interest" description="Disordered" evidence="1">
    <location>
        <begin position="1"/>
        <end position="21"/>
    </location>
</feature>
<name>A0A9P6WRD2_RHIOR</name>
<accession>A0A9P6WRD2</accession>
<dbReference type="EMBL" id="JAANQT010014242">
    <property type="protein sequence ID" value="KAG1272807.1"/>
    <property type="molecule type" value="Genomic_DNA"/>
</dbReference>
<evidence type="ECO:0000313" key="3">
    <source>
        <dbReference type="Proteomes" id="UP000716291"/>
    </source>
</evidence>
<keyword evidence="3" id="KW-1185">Reference proteome</keyword>
<sequence length="67" mass="7016">MPMQASSAASWPARDAPTSQACHGAFSRNRFASDSRARASSTAIAMPWKSEACSAMDNPATLSAKVL</sequence>
<reference evidence="2" key="1">
    <citation type="journal article" date="2020" name="Microb. Genom.">
        <title>Genetic diversity of clinical and environmental Mucorales isolates obtained from an investigation of mucormycosis cases among solid organ transplant recipients.</title>
        <authorList>
            <person name="Nguyen M.H."/>
            <person name="Kaul D."/>
            <person name="Muto C."/>
            <person name="Cheng S.J."/>
            <person name="Richter R.A."/>
            <person name="Bruno V.M."/>
            <person name="Liu G."/>
            <person name="Beyhan S."/>
            <person name="Sundermann A.J."/>
            <person name="Mounaud S."/>
            <person name="Pasculle A.W."/>
            <person name="Nierman W.C."/>
            <person name="Driscoll E."/>
            <person name="Cumbie R."/>
            <person name="Clancy C.J."/>
            <person name="Dupont C.L."/>
        </authorList>
    </citation>
    <scope>NUCLEOTIDE SEQUENCE</scope>
    <source>
        <strain evidence="2">GL11</strain>
    </source>
</reference>
<comment type="caution">
    <text evidence="2">The sequence shown here is derived from an EMBL/GenBank/DDBJ whole genome shotgun (WGS) entry which is preliminary data.</text>
</comment>
<evidence type="ECO:0000313" key="2">
    <source>
        <dbReference type="EMBL" id="KAG1272807.1"/>
    </source>
</evidence>
<proteinExistence type="predicted"/>